<dbReference type="Pfam" id="PF04031">
    <property type="entry name" value="Las1"/>
    <property type="match status" value="1"/>
</dbReference>
<dbReference type="RefSeq" id="XP_040631448.1">
    <property type="nucleotide sequence ID" value="XM_040767927.1"/>
</dbReference>
<dbReference type="InterPro" id="IPR007174">
    <property type="entry name" value="Las1"/>
</dbReference>
<dbReference type="PANTHER" id="PTHR15002:SF0">
    <property type="entry name" value="RIBOSOMAL BIOGENESIS PROTEIN LAS1L"/>
    <property type="match status" value="1"/>
</dbReference>
<dbReference type="EMBL" id="JH795857">
    <property type="protein sequence ID" value="EJU04554.1"/>
    <property type="molecule type" value="Genomic_DNA"/>
</dbReference>
<dbReference type="Proteomes" id="UP000030653">
    <property type="component" value="Unassembled WGS sequence"/>
</dbReference>
<accession>M5G755</accession>
<evidence type="ECO:0000313" key="2">
    <source>
        <dbReference type="Proteomes" id="UP000030653"/>
    </source>
</evidence>
<evidence type="ECO:0000313" key="1">
    <source>
        <dbReference type="EMBL" id="EJU04554.1"/>
    </source>
</evidence>
<dbReference type="PANTHER" id="PTHR15002">
    <property type="entry name" value="RIBOSOMAL BIOGENESIS PROTEIN LAS1L"/>
    <property type="match status" value="1"/>
</dbReference>
<dbReference type="GO" id="GO:0030687">
    <property type="term" value="C:preribosome, large subunit precursor"/>
    <property type="evidence" value="ECO:0007669"/>
    <property type="project" value="TreeGrafter"/>
</dbReference>
<dbReference type="OrthoDB" id="10263222at2759"/>
<organism evidence="1 2">
    <name type="scientific">Dacryopinax primogenitus (strain DJM 731)</name>
    <name type="common">Brown rot fungus</name>
    <dbReference type="NCBI Taxonomy" id="1858805"/>
    <lineage>
        <taxon>Eukaryota</taxon>
        <taxon>Fungi</taxon>
        <taxon>Dikarya</taxon>
        <taxon>Basidiomycota</taxon>
        <taxon>Agaricomycotina</taxon>
        <taxon>Dacrymycetes</taxon>
        <taxon>Dacrymycetales</taxon>
        <taxon>Dacrymycetaceae</taxon>
        <taxon>Dacryopinax</taxon>
    </lineage>
</organism>
<dbReference type="GO" id="GO:0000460">
    <property type="term" value="P:maturation of 5.8S rRNA"/>
    <property type="evidence" value="ECO:0007669"/>
    <property type="project" value="TreeGrafter"/>
</dbReference>
<proteinExistence type="predicted"/>
<protein>
    <submittedName>
        <fullName evidence="1">Las1-domain-containing protein</fullName>
    </submittedName>
</protein>
<dbReference type="GeneID" id="63682989"/>
<dbReference type="GO" id="GO:0090730">
    <property type="term" value="C:Las1 complex"/>
    <property type="evidence" value="ECO:0007669"/>
    <property type="project" value="InterPro"/>
</dbReference>
<dbReference type="HOGENOM" id="CLU_031483_0_0_1"/>
<dbReference type="GO" id="GO:0004519">
    <property type="term" value="F:endonuclease activity"/>
    <property type="evidence" value="ECO:0007669"/>
    <property type="project" value="InterPro"/>
</dbReference>
<gene>
    <name evidence="1" type="ORF">DACRYDRAFT_104434</name>
</gene>
<name>M5G755_DACPD</name>
<reference evidence="1 2" key="1">
    <citation type="journal article" date="2012" name="Science">
        <title>The Paleozoic origin of enzymatic lignin decomposition reconstructed from 31 fungal genomes.</title>
        <authorList>
            <person name="Floudas D."/>
            <person name="Binder M."/>
            <person name="Riley R."/>
            <person name="Barry K."/>
            <person name="Blanchette R.A."/>
            <person name="Henrissat B."/>
            <person name="Martinez A.T."/>
            <person name="Otillar R."/>
            <person name="Spatafora J.W."/>
            <person name="Yadav J.S."/>
            <person name="Aerts A."/>
            <person name="Benoit I."/>
            <person name="Boyd A."/>
            <person name="Carlson A."/>
            <person name="Copeland A."/>
            <person name="Coutinho P.M."/>
            <person name="de Vries R.P."/>
            <person name="Ferreira P."/>
            <person name="Findley K."/>
            <person name="Foster B."/>
            <person name="Gaskell J."/>
            <person name="Glotzer D."/>
            <person name="Gorecki P."/>
            <person name="Heitman J."/>
            <person name="Hesse C."/>
            <person name="Hori C."/>
            <person name="Igarashi K."/>
            <person name="Jurgens J.A."/>
            <person name="Kallen N."/>
            <person name="Kersten P."/>
            <person name="Kohler A."/>
            <person name="Kuees U."/>
            <person name="Kumar T.K.A."/>
            <person name="Kuo A."/>
            <person name="LaButti K."/>
            <person name="Larrondo L.F."/>
            <person name="Lindquist E."/>
            <person name="Ling A."/>
            <person name="Lombard V."/>
            <person name="Lucas S."/>
            <person name="Lundell T."/>
            <person name="Martin R."/>
            <person name="McLaughlin D.J."/>
            <person name="Morgenstern I."/>
            <person name="Morin E."/>
            <person name="Murat C."/>
            <person name="Nagy L.G."/>
            <person name="Nolan M."/>
            <person name="Ohm R.A."/>
            <person name="Patyshakuliyeva A."/>
            <person name="Rokas A."/>
            <person name="Ruiz-Duenas F.J."/>
            <person name="Sabat G."/>
            <person name="Salamov A."/>
            <person name="Samejima M."/>
            <person name="Schmutz J."/>
            <person name="Slot J.C."/>
            <person name="St John F."/>
            <person name="Stenlid J."/>
            <person name="Sun H."/>
            <person name="Sun S."/>
            <person name="Syed K."/>
            <person name="Tsang A."/>
            <person name="Wiebenga A."/>
            <person name="Young D."/>
            <person name="Pisabarro A."/>
            <person name="Eastwood D.C."/>
            <person name="Martin F."/>
            <person name="Cullen D."/>
            <person name="Grigoriev I.V."/>
            <person name="Hibbett D.S."/>
        </authorList>
    </citation>
    <scope>NUCLEOTIDE SEQUENCE [LARGE SCALE GENOMIC DNA]</scope>
    <source>
        <strain evidence="1 2">DJM-731 SS1</strain>
    </source>
</reference>
<dbReference type="AlphaFoldDB" id="M5G755"/>
<dbReference type="GO" id="GO:0000470">
    <property type="term" value="P:maturation of LSU-rRNA"/>
    <property type="evidence" value="ECO:0007669"/>
    <property type="project" value="TreeGrafter"/>
</dbReference>
<sequence length="438" mass="48359">MQLPRRVPWTSLFELEQVCEWIYSPSSTAQDRQRAQHRLSAWATASILPSSLSSTLALLTALSLDTPTTTLPTLALRQTYTLSLIRLVNSLVDPLQGGMYARPIAHIARQLGIPAWWVELRHAGTHEDLPGLGVLREAAKEALDWLYTHYFLPTLHASTPLPPTYSSPLPLLKQYKSLSKSLAKDASLFHLRGEMDALLRAWERWVGEVRVALAGWWGEGQGDEGEGEGDRACMDVLADSLLAKGGLVPISRKKRPTLRNPTLLPSLAIWLPLLKSLQTHHPQFAPSLYSALLARISSSEDVSEGTTCLVWAKWCVSAWPGAVGKETALLEACLLLGETGGNELLRTLVRLLGEGEEKVERLLQVVAGQRVSAWEEGDVRIMEDRLERLQAAVEPSPVVETQEKGDAGGDVPPLVEEVRGWRLLEAQEWSARPIGWVA</sequence>
<dbReference type="OMA" id="DLCLASW"/>
<keyword evidence="2" id="KW-1185">Reference proteome</keyword>
<dbReference type="STRING" id="1858805.M5G755"/>